<sequence length="109" mass="11730">MRFLMTTNGGGPAPTPELFAEMGRFVEELTKAGVLLAGGGLDPKGTHFSARSGQVTLTDGPYTEAKESIVSFALIEVRTEDEAIELAKHFWRVVGDGEGDVRRVYGAED</sequence>
<dbReference type="EMBL" id="CP043661">
    <property type="protein sequence ID" value="QNE17323.1"/>
    <property type="molecule type" value="Genomic_DNA"/>
</dbReference>
<evidence type="ECO:0000313" key="3">
    <source>
        <dbReference type="EMBL" id="QNE17323.1"/>
    </source>
</evidence>
<comment type="similarity">
    <text evidence="1">Belongs to the YciI family.</text>
</comment>
<keyword evidence="4" id="KW-1185">Reference proteome</keyword>
<dbReference type="InterPro" id="IPR011008">
    <property type="entry name" value="Dimeric_a/b-barrel"/>
</dbReference>
<dbReference type="Pfam" id="PF03795">
    <property type="entry name" value="YCII"/>
    <property type="match status" value="1"/>
</dbReference>
<dbReference type="AlphaFoldDB" id="A0A7G6WTK8"/>
<dbReference type="KEGG" id="kqi:F1D05_04570"/>
<proteinExistence type="inferred from homology"/>
<dbReference type="PANTHER" id="PTHR35174">
    <property type="entry name" value="BLL7171 PROTEIN-RELATED"/>
    <property type="match status" value="1"/>
</dbReference>
<dbReference type="Proteomes" id="UP000515563">
    <property type="component" value="Chromosome"/>
</dbReference>
<organism evidence="3 4">
    <name type="scientific">Kribbella qitaiheensis</name>
    <dbReference type="NCBI Taxonomy" id="1544730"/>
    <lineage>
        <taxon>Bacteria</taxon>
        <taxon>Bacillati</taxon>
        <taxon>Actinomycetota</taxon>
        <taxon>Actinomycetes</taxon>
        <taxon>Propionibacteriales</taxon>
        <taxon>Kribbellaceae</taxon>
        <taxon>Kribbella</taxon>
    </lineage>
</organism>
<dbReference type="SUPFAM" id="SSF54909">
    <property type="entry name" value="Dimeric alpha+beta barrel"/>
    <property type="match status" value="1"/>
</dbReference>
<evidence type="ECO:0000256" key="1">
    <source>
        <dbReference type="ARBA" id="ARBA00007689"/>
    </source>
</evidence>
<gene>
    <name evidence="3" type="ORF">F1D05_04570</name>
</gene>
<dbReference type="Gene3D" id="3.30.70.1060">
    <property type="entry name" value="Dimeric alpha+beta barrel"/>
    <property type="match status" value="1"/>
</dbReference>
<reference evidence="4" key="1">
    <citation type="submission" date="2019-09" db="EMBL/GenBank/DDBJ databases">
        <title>Antimicrobial potential of Antarctic Bacteria.</title>
        <authorList>
            <person name="Benaud N."/>
            <person name="Edwards R.J."/>
            <person name="Ferrari B.C."/>
        </authorList>
    </citation>
    <scope>NUCLEOTIDE SEQUENCE [LARGE SCALE GENOMIC DNA]</scope>
    <source>
        <strain evidence="4">SPB151</strain>
    </source>
</reference>
<evidence type="ECO:0000313" key="4">
    <source>
        <dbReference type="Proteomes" id="UP000515563"/>
    </source>
</evidence>
<feature type="domain" description="YCII-related" evidence="2">
    <location>
        <begin position="14"/>
        <end position="89"/>
    </location>
</feature>
<accession>A0A7G6WTK8</accession>
<reference evidence="3 4" key="2">
    <citation type="journal article" date="2020" name="Microbiol. Resour. Announc.">
        <title>Antarctic desert soil bacteria exhibit high novel natural product potential, evaluated through long-read genome sequencing and comparative genomics.</title>
        <authorList>
            <person name="Benaud N."/>
            <person name="Edwards R.J."/>
            <person name="Amos T.G."/>
            <person name="D'Agostino P.M."/>
            <person name="Gutierrez-Chavez C."/>
            <person name="Montgomery K."/>
            <person name="Nicetic I."/>
            <person name="Ferrari B.C."/>
        </authorList>
    </citation>
    <scope>NUCLEOTIDE SEQUENCE [LARGE SCALE GENOMIC DNA]</scope>
    <source>
        <strain evidence="3 4">SPB151</strain>
    </source>
</reference>
<dbReference type="RefSeq" id="WP_185446154.1">
    <property type="nucleotide sequence ID" value="NZ_CP043661.1"/>
</dbReference>
<name>A0A7G6WTK8_9ACTN</name>
<dbReference type="InterPro" id="IPR005545">
    <property type="entry name" value="YCII"/>
</dbReference>
<evidence type="ECO:0000259" key="2">
    <source>
        <dbReference type="Pfam" id="PF03795"/>
    </source>
</evidence>
<protein>
    <recommendedName>
        <fullName evidence="2">YCII-related domain-containing protein</fullName>
    </recommendedName>
</protein>